<reference evidence="2" key="1">
    <citation type="submission" date="2025-08" db="UniProtKB">
        <authorList>
            <consortium name="RefSeq"/>
        </authorList>
    </citation>
    <scope>IDENTIFICATION</scope>
</reference>
<dbReference type="KEGG" id="ccin:107274320"/>
<dbReference type="Pfam" id="PF05380">
    <property type="entry name" value="Peptidase_A17"/>
    <property type="match status" value="1"/>
</dbReference>
<gene>
    <name evidence="2" type="primary">LOC107274320</name>
</gene>
<accession>A0AAJ7CEU5</accession>
<protein>
    <submittedName>
        <fullName evidence="2">Uncharacterized protein LOC107274320</fullName>
    </submittedName>
</protein>
<proteinExistence type="predicted"/>
<dbReference type="Proteomes" id="UP000694920">
    <property type="component" value="Unplaced"/>
</dbReference>
<dbReference type="InterPro" id="IPR008042">
    <property type="entry name" value="Retrotrans_Pao"/>
</dbReference>
<sequence>MDCITKRSILSEVFQIYDPLGWIAPIVTIGKILLQELWLRNVGWDTPLLDDIVLRWSRFREGLRKLETIRIPRWFETLSSEEITLVGFCSASQDAYGAVVYVRQGHLYDDGRTTLIIAKSKIAPLKASSIPRLELCAAVLLTRLLIYTKAMFDVATIVGAWTDSTIVLAWIQKPSRNWKTFIANRVGEIHEAVWSSIWHHIQTGENPADCLSRGTMVEQLTGNT</sequence>
<evidence type="ECO:0000313" key="1">
    <source>
        <dbReference type="Proteomes" id="UP000694920"/>
    </source>
</evidence>
<organism evidence="1 2">
    <name type="scientific">Cephus cinctus</name>
    <name type="common">Wheat stem sawfly</name>
    <dbReference type="NCBI Taxonomy" id="211228"/>
    <lineage>
        <taxon>Eukaryota</taxon>
        <taxon>Metazoa</taxon>
        <taxon>Ecdysozoa</taxon>
        <taxon>Arthropoda</taxon>
        <taxon>Hexapoda</taxon>
        <taxon>Insecta</taxon>
        <taxon>Pterygota</taxon>
        <taxon>Neoptera</taxon>
        <taxon>Endopterygota</taxon>
        <taxon>Hymenoptera</taxon>
        <taxon>Cephoidea</taxon>
        <taxon>Cephidae</taxon>
        <taxon>Cephus</taxon>
    </lineage>
</organism>
<dbReference type="PANTHER" id="PTHR22955:SF77">
    <property type="entry name" value="ASPARTIC PUTATIVE DOMAIN-CONTAINING PROTEIN-RELATED"/>
    <property type="match status" value="1"/>
</dbReference>
<evidence type="ECO:0000313" key="2">
    <source>
        <dbReference type="RefSeq" id="XP_015608828.1"/>
    </source>
</evidence>
<dbReference type="PANTHER" id="PTHR22955">
    <property type="entry name" value="RETROTRANSPOSON"/>
    <property type="match status" value="1"/>
</dbReference>
<keyword evidence="1" id="KW-1185">Reference proteome</keyword>
<dbReference type="AlphaFoldDB" id="A0AAJ7CEU5"/>
<dbReference type="GeneID" id="107274320"/>
<dbReference type="RefSeq" id="XP_015608828.1">
    <property type="nucleotide sequence ID" value="XM_015753342.2"/>
</dbReference>
<name>A0AAJ7CEU5_CEPCN</name>